<comment type="catalytic activity">
    <reaction evidence="5 6">
        <text>N(6)-[(R)-lipoyl]-L-lysyl-[glycine-cleavage complex H protein] + glycine + H(+) = N(6)-[(R)-S(8)-aminomethyldihydrolipoyl]-L-lysyl-[glycine-cleavage complex H protein] + CO2</text>
        <dbReference type="Rhea" id="RHEA:24304"/>
        <dbReference type="Rhea" id="RHEA-COMP:10494"/>
        <dbReference type="Rhea" id="RHEA-COMP:10495"/>
        <dbReference type="ChEBI" id="CHEBI:15378"/>
        <dbReference type="ChEBI" id="CHEBI:16526"/>
        <dbReference type="ChEBI" id="CHEBI:57305"/>
        <dbReference type="ChEBI" id="CHEBI:83099"/>
        <dbReference type="ChEBI" id="CHEBI:83143"/>
        <dbReference type="EC" id="1.4.4.2"/>
    </reaction>
</comment>
<comment type="function">
    <text evidence="2 6">The glycine cleavage system catalyzes the degradation of glycine. The P protein binds the alpha-amino group of glycine through its pyridoxal phosphate cofactor; CO(2) is released and the remaining methylamine moiety is then transferred to the lipoamide cofactor of the H protein.</text>
</comment>
<dbReference type="Proteomes" id="UP000885847">
    <property type="component" value="Unassembled WGS sequence"/>
</dbReference>
<keyword evidence="4 6" id="KW-0560">Oxidoreductase</keyword>
<comment type="caution">
    <text evidence="9">The sequence shown here is derived from an EMBL/GenBank/DDBJ whole genome shotgun (WGS) entry which is preliminary data.</text>
</comment>
<comment type="similarity">
    <text evidence="6">Belongs to the GcvP family. C-terminal subunit subfamily.</text>
</comment>
<dbReference type="Pfam" id="PF02347">
    <property type="entry name" value="GDC-P"/>
    <property type="match status" value="1"/>
</dbReference>
<evidence type="ECO:0000259" key="8">
    <source>
        <dbReference type="Pfam" id="PF21478"/>
    </source>
</evidence>
<dbReference type="Gene3D" id="3.40.640.10">
    <property type="entry name" value="Type I PLP-dependent aspartate aminotransferase-like (Major domain)"/>
    <property type="match status" value="1"/>
</dbReference>
<evidence type="ECO:0000256" key="4">
    <source>
        <dbReference type="ARBA" id="ARBA00023002"/>
    </source>
</evidence>
<proteinExistence type="inferred from homology"/>
<dbReference type="EC" id="1.4.4.2" evidence="6"/>
<dbReference type="GO" id="GO:0005960">
    <property type="term" value="C:glycine cleavage complex"/>
    <property type="evidence" value="ECO:0007669"/>
    <property type="project" value="TreeGrafter"/>
</dbReference>
<dbReference type="EMBL" id="DQWE01000196">
    <property type="protein sequence ID" value="HDI82960.1"/>
    <property type="molecule type" value="Genomic_DNA"/>
</dbReference>
<dbReference type="InterPro" id="IPR015421">
    <property type="entry name" value="PyrdxlP-dep_Trfase_major"/>
</dbReference>
<evidence type="ECO:0000256" key="3">
    <source>
        <dbReference type="ARBA" id="ARBA00022898"/>
    </source>
</evidence>
<dbReference type="InterPro" id="IPR020581">
    <property type="entry name" value="GDC_P"/>
</dbReference>
<dbReference type="InterPro" id="IPR049315">
    <property type="entry name" value="GDC-P_N"/>
</dbReference>
<sequence>MELLKEISREGAKGFRLPPLDVEEVDIKNFFPEKFLRDTPPPLPEVSEPEVVRHFVNLSSLNYHVDRGFYPLGSCTMKYNPRINEEMASLEGFTNLHPLQPDDTVQGALELIYNLQDYLGKLTGFKHVSLHPAAGAHGELLGLLLIRAYHKKHGNHHKKKILIPDSAHGTNPASSTRAGFVSVKVTSGEKGILTPDILEKYLDDEVAGLMLTNPNTLGLFETYIVEMAEMLHEKDALLYMDGANLNALMGYFYPGKAGVDILHYNLHKTFSTPHGGGGPGGGGVGVSDRVEPFLPVPRIERGENGFYLDYNRPDSIGKIISFYGHFNVMIKALTYILENGPDGLKKVTETAVINANYLMTQLKDTYNLPYDTICMHEFVLSGNTFKKYGVRTLDIAKRILDHNMHAPTIYFPLIVPEALMIEPTETEPRWVLDRFISVMKKIAKEAEENPELLKNAPQNTPVKRLDEAKAVRELDVHW</sequence>
<dbReference type="AlphaFoldDB" id="A0A7C0Z9M2"/>
<dbReference type="SUPFAM" id="SSF53383">
    <property type="entry name" value="PLP-dependent transferases"/>
    <property type="match status" value="1"/>
</dbReference>
<comment type="cofactor">
    <cofactor evidence="1 6">
        <name>pyridoxal 5'-phosphate</name>
        <dbReference type="ChEBI" id="CHEBI:597326"/>
    </cofactor>
</comment>
<dbReference type="Gene3D" id="3.90.1150.10">
    <property type="entry name" value="Aspartate Aminotransferase, domain 1"/>
    <property type="match status" value="1"/>
</dbReference>
<dbReference type="InterPro" id="IPR049316">
    <property type="entry name" value="GDC-P_C"/>
</dbReference>
<dbReference type="GO" id="GO:0004375">
    <property type="term" value="F:glycine dehydrogenase (decarboxylating) activity"/>
    <property type="evidence" value="ECO:0007669"/>
    <property type="project" value="UniProtKB-EC"/>
</dbReference>
<dbReference type="FunFam" id="3.90.1150.10:FF:000014">
    <property type="entry name" value="Probable glycine dehydrogenase (decarboxylating) subunit 2"/>
    <property type="match status" value="1"/>
</dbReference>
<feature type="modified residue" description="N6-(pyridoxal phosphate)lysine" evidence="6">
    <location>
        <position position="268"/>
    </location>
</feature>
<dbReference type="PANTHER" id="PTHR11773">
    <property type="entry name" value="GLYCINE DEHYDROGENASE, DECARBOXYLATING"/>
    <property type="match status" value="1"/>
</dbReference>
<dbReference type="InterPro" id="IPR015424">
    <property type="entry name" value="PyrdxlP-dep_Trfase"/>
</dbReference>
<reference evidence="9" key="1">
    <citation type="journal article" date="2020" name="mSystems">
        <title>Genome- and Community-Level Interaction Insights into Carbon Utilization and Element Cycling Functions of Hydrothermarchaeota in Hydrothermal Sediment.</title>
        <authorList>
            <person name="Zhou Z."/>
            <person name="Liu Y."/>
            <person name="Xu W."/>
            <person name="Pan J."/>
            <person name="Luo Z.H."/>
            <person name="Li M."/>
        </authorList>
    </citation>
    <scope>NUCLEOTIDE SEQUENCE [LARGE SCALE GENOMIC DNA]</scope>
    <source>
        <strain evidence="9">HyVt-102</strain>
    </source>
</reference>
<dbReference type="InterPro" id="IPR015422">
    <property type="entry name" value="PyrdxlP-dep_Trfase_small"/>
</dbReference>
<gene>
    <name evidence="6" type="primary">gcvPB</name>
    <name evidence="9" type="ORF">ENF18_04125</name>
</gene>
<comment type="subunit">
    <text evidence="6">The glycine cleavage system is composed of four proteins: P, T, L and H. In this organism, the P 'protein' is a heterodimer of two subunits.</text>
</comment>
<dbReference type="InterPro" id="IPR023012">
    <property type="entry name" value="GcvPB"/>
</dbReference>
<dbReference type="GO" id="GO:0019464">
    <property type="term" value="P:glycine decarboxylation via glycine cleavage system"/>
    <property type="evidence" value="ECO:0007669"/>
    <property type="project" value="UniProtKB-UniRule"/>
</dbReference>
<evidence type="ECO:0000313" key="9">
    <source>
        <dbReference type="EMBL" id="HDI82960.1"/>
    </source>
</evidence>
<dbReference type="GO" id="GO:0030170">
    <property type="term" value="F:pyridoxal phosphate binding"/>
    <property type="evidence" value="ECO:0007669"/>
    <property type="project" value="TreeGrafter"/>
</dbReference>
<dbReference type="Gene3D" id="6.20.440.10">
    <property type="match status" value="1"/>
</dbReference>
<feature type="domain" description="Glycine cleavage system P-protein N-terminal" evidence="7">
    <location>
        <begin position="43"/>
        <end position="289"/>
    </location>
</feature>
<keyword evidence="3 6" id="KW-0663">Pyridoxal phosphate</keyword>
<dbReference type="HAMAP" id="MF_00713">
    <property type="entry name" value="GcvPB"/>
    <property type="match status" value="1"/>
</dbReference>
<accession>A0A7C0Z9M2</accession>
<dbReference type="GO" id="GO:0016594">
    <property type="term" value="F:glycine binding"/>
    <property type="evidence" value="ECO:0007669"/>
    <property type="project" value="TreeGrafter"/>
</dbReference>
<evidence type="ECO:0000256" key="6">
    <source>
        <dbReference type="HAMAP-Rule" id="MF_00713"/>
    </source>
</evidence>
<organism evidence="9">
    <name type="scientific">candidate division WOR-3 bacterium</name>
    <dbReference type="NCBI Taxonomy" id="2052148"/>
    <lineage>
        <taxon>Bacteria</taxon>
        <taxon>Bacteria division WOR-3</taxon>
    </lineage>
</organism>
<feature type="domain" description="Glycine dehydrogenase C-terminal" evidence="8">
    <location>
        <begin position="348"/>
        <end position="449"/>
    </location>
</feature>
<dbReference type="PANTHER" id="PTHR11773:SF1">
    <property type="entry name" value="GLYCINE DEHYDROGENASE (DECARBOXYLATING), MITOCHONDRIAL"/>
    <property type="match status" value="1"/>
</dbReference>
<dbReference type="FunFam" id="3.40.640.10:FF:000224">
    <property type="entry name" value="Probable glycine dehydrogenase (decarboxylating) subunit 2"/>
    <property type="match status" value="1"/>
</dbReference>
<dbReference type="NCBIfam" id="NF003346">
    <property type="entry name" value="PRK04366.1"/>
    <property type="match status" value="1"/>
</dbReference>
<dbReference type="Pfam" id="PF21478">
    <property type="entry name" value="GcvP2_C"/>
    <property type="match status" value="1"/>
</dbReference>
<protein>
    <recommendedName>
        <fullName evidence="6">Probable glycine dehydrogenase (decarboxylating) subunit 2</fullName>
        <ecNumber evidence="6">1.4.4.2</ecNumber>
    </recommendedName>
    <alternativeName>
        <fullName evidence="6">Glycine cleavage system P-protein subunit 2</fullName>
    </alternativeName>
    <alternativeName>
        <fullName evidence="6">Glycine decarboxylase subunit 2</fullName>
    </alternativeName>
    <alternativeName>
        <fullName evidence="6">Glycine dehydrogenase (aminomethyl-transferring) subunit 2</fullName>
    </alternativeName>
</protein>
<dbReference type="GO" id="GO:0005829">
    <property type="term" value="C:cytosol"/>
    <property type="evidence" value="ECO:0007669"/>
    <property type="project" value="TreeGrafter"/>
</dbReference>
<name>A0A7C0Z9M2_UNCW3</name>
<evidence type="ECO:0000256" key="1">
    <source>
        <dbReference type="ARBA" id="ARBA00001933"/>
    </source>
</evidence>
<evidence type="ECO:0000256" key="2">
    <source>
        <dbReference type="ARBA" id="ARBA00003788"/>
    </source>
</evidence>
<evidence type="ECO:0000256" key="5">
    <source>
        <dbReference type="ARBA" id="ARBA00049026"/>
    </source>
</evidence>
<evidence type="ECO:0000259" key="7">
    <source>
        <dbReference type="Pfam" id="PF02347"/>
    </source>
</evidence>